<feature type="transmembrane region" description="Helical" evidence="2">
    <location>
        <begin position="130"/>
        <end position="152"/>
    </location>
</feature>
<proteinExistence type="predicted"/>
<keyword evidence="2" id="KW-0472">Membrane</keyword>
<feature type="transmembrane region" description="Helical" evidence="2">
    <location>
        <begin position="92"/>
        <end position="109"/>
    </location>
</feature>
<feature type="transmembrane region" description="Helical" evidence="2">
    <location>
        <begin position="374"/>
        <end position="401"/>
    </location>
</feature>
<sequence length="422" mass="45907">MPEDIEHQNGQHEAHAEHGFRDTSGRDGAPAEVKREDDGEGDVGRAPKPPWRRVVGFILAQWLIIGFGVACLFAYFWPHVAAKGGPIRSEYSIIYGAIAVVFLISGLQLSPVKLREHATNWRLHLLVQGISFVAIPVVLLVVLHVSVAAGALRDGVLDTSVFVGMLVTACLPTTIASNVVMTRCAGGDDAAHIIETPPFAPWQPASPSTLGPMYAGVLRQLGLTVLLPLAAGQIVRRFFDAPVSRALRVLRLAKLSGVCLVLLIWTTFSGAFHTGALQDTPPASIIFTVFMNLALYALFTVLCFVAARPPLALARPVNARVADGRFCPRFLRRALRMRRMPRDQTVAVCFCGAAKTTSLGIPLVAAMWRDADDLTVALVQVPLLLYTIEQVFVAQGLVYFFRWYLDRPPAEGEADDAEKQPG</sequence>
<dbReference type="PANTHER" id="PTHR18640:SF5">
    <property type="entry name" value="SODIUM_BILE ACID COTRANSPORTER 7"/>
    <property type="match status" value="1"/>
</dbReference>
<evidence type="ECO:0000256" key="1">
    <source>
        <dbReference type="SAM" id="MobiDB-lite"/>
    </source>
</evidence>
<keyword evidence="2" id="KW-0812">Transmembrane</keyword>
<evidence type="ECO:0000313" key="4">
    <source>
        <dbReference type="Proteomes" id="UP000001611"/>
    </source>
</evidence>
<keyword evidence="2" id="KW-1133">Transmembrane helix</keyword>
<feature type="transmembrane region" description="Helical" evidence="2">
    <location>
        <begin position="252"/>
        <end position="272"/>
    </location>
</feature>
<dbReference type="Pfam" id="PF13593">
    <property type="entry name" value="SBF_like"/>
    <property type="match status" value="1"/>
</dbReference>
<gene>
    <name evidence="3" type="ORF">VDAG_06334</name>
</gene>
<dbReference type="STRING" id="498257.G2X776"/>
<dbReference type="EMBL" id="DS572706">
    <property type="protein sequence ID" value="EGY14844.1"/>
    <property type="molecule type" value="Genomic_DNA"/>
</dbReference>
<dbReference type="GO" id="GO:0005886">
    <property type="term" value="C:plasma membrane"/>
    <property type="evidence" value="ECO:0007669"/>
    <property type="project" value="TreeGrafter"/>
</dbReference>
<dbReference type="OMA" id="LPIMIYH"/>
<dbReference type="InParanoid" id="G2X776"/>
<dbReference type="GeneID" id="20707797"/>
<dbReference type="HOGENOM" id="CLU_039013_3_1_1"/>
<dbReference type="OrthoDB" id="188035at2759"/>
<protein>
    <submittedName>
        <fullName evidence="3">Sodium/bile acid cotransporter 7-A</fullName>
    </submittedName>
</protein>
<dbReference type="FunCoup" id="G2X776">
    <property type="interactions" value="367"/>
</dbReference>
<dbReference type="eggNOG" id="KOG4821">
    <property type="taxonomic scope" value="Eukaryota"/>
</dbReference>
<feature type="compositionally biased region" description="Basic and acidic residues" evidence="1">
    <location>
        <begin position="1"/>
        <end position="25"/>
    </location>
</feature>
<dbReference type="InterPro" id="IPR016833">
    <property type="entry name" value="Put_Na-Bile_cotransptr"/>
</dbReference>
<dbReference type="Proteomes" id="UP000001611">
    <property type="component" value="Unassembled WGS sequence"/>
</dbReference>
<dbReference type="RefSeq" id="XP_009657007.1">
    <property type="nucleotide sequence ID" value="XM_009658712.1"/>
</dbReference>
<dbReference type="InterPro" id="IPR038770">
    <property type="entry name" value="Na+/solute_symporter_sf"/>
</dbReference>
<name>G2X776_VERDV</name>
<reference evidence="4" key="2">
    <citation type="journal article" date="2011" name="PLoS Pathog.">
        <title>Comparative genomics yields insights into niche adaptation of plant vascular wilt pathogens.</title>
        <authorList>
            <person name="Klosterman S.J."/>
            <person name="Subbarao K.V."/>
            <person name="Kang S."/>
            <person name="Veronese P."/>
            <person name="Gold S.E."/>
            <person name="Thomma B.P.H.J."/>
            <person name="Chen Z."/>
            <person name="Henrissat B."/>
            <person name="Lee Y.-H."/>
            <person name="Park J."/>
            <person name="Garcia-Pedrajas M.D."/>
            <person name="Barbara D.J."/>
            <person name="Anchieta A."/>
            <person name="de Jonge R."/>
            <person name="Santhanam P."/>
            <person name="Maruthachalam K."/>
            <person name="Atallah Z."/>
            <person name="Amyotte S.G."/>
            <person name="Paz Z."/>
            <person name="Inderbitzin P."/>
            <person name="Hayes R.J."/>
            <person name="Heiman D.I."/>
            <person name="Young S."/>
            <person name="Zeng Q."/>
            <person name="Engels R."/>
            <person name="Galagan J."/>
            <person name="Cuomo C.A."/>
            <person name="Dobinson K.F."/>
            <person name="Ma L.-J."/>
        </authorList>
    </citation>
    <scope>NUCLEOTIDE SEQUENCE [LARGE SCALE GENOMIC DNA]</scope>
    <source>
        <strain evidence="4">VdLs.17 / ATCC MYA-4575 / FGSC 10137</strain>
    </source>
</reference>
<evidence type="ECO:0000256" key="2">
    <source>
        <dbReference type="SAM" id="Phobius"/>
    </source>
</evidence>
<feature type="transmembrane region" description="Helical" evidence="2">
    <location>
        <begin position="284"/>
        <end position="307"/>
    </location>
</feature>
<feature type="transmembrane region" description="Helical" evidence="2">
    <location>
        <begin position="346"/>
        <end position="368"/>
    </location>
</feature>
<keyword evidence="4" id="KW-1185">Reference proteome</keyword>
<feature type="compositionally biased region" description="Basic and acidic residues" evidence="1">
    <location>
        <begin position="32"/>
        <end position="45"/>
    </location>
</feature>
<dbReference type="AlphaFoldDB" id="G2X776"/>
<accession>G2X776</accession>
<evidence type="ECO:0000313" key="3">
    <source>
        <dbReference type="EMBL" id="EGY14844.1"/>
    </source>
</evidence>
<dbReference type="KEGG" id="vda:VDAG_06334"/>
<organism evidence="3 4">
    <name type="scientific">Verticillium dahliae (strain VdLs.17 / ATCC MYA-4575 / FGSC 10137)</name>
    <name type="common">Verticillium wilt</name>
    <dbReference type="NCBI Taxonomy" id="498257"/>
    <lineage>
        <taxon>Eukaryota</taxon>
        <taxon>Fungi</taxon>
        <taxon>Dikarya</taxon>
        <taxon>Ascomycota</taxon>
        <taxon>Pezizomycotina</taxon>
        <taxon>Sordariomycetes</taxon>
        <taxon>Hypocreomycetidae</taxon>
        <taxon>Glomerellales</taxon>
        <taxon>Plectosphaerellaceae</taxon>
        <taxon>Verticillium</taxon>
    </lineage>
</organism>
<reference evidence="3 4" key="1">
    <citation type="submission" date="2008-03" db="EMBL/GenBank/DDBJ databases">
        <title>The Genome Sequence of Verticillium dahliae VdLs.17.</title>
        <authorList>
            <consortium name="The Broad Institute Genome Sequencing Platform"/>
            <person name="Ma L.-J.J."/>
            <person name="Klosterman S.J."/>
            <person name="Subbarao K."/>
            <person name="Dobinson K."/>
            <person name="Veronese P."/>
            <person name="Kang S."/>
            <person name="Gold S.E."/>
            <person name="Young S."/>
            <person name="Jaffe D."/>
            <person name="Gnerre S."/>
            <person name="Berlin A."/>
            <person name="Heiman D."/>
            <person name="Hepburn T."/>
            <person name="Sykes S."/>
            <person name="Alvarado L."/>
            <person name="Kodira C.D."/>
            <person name="Lander E."/>
            <person name="Galagan J."/>
            <person name="Nusbaum C."/>
            <person name="Birren B."/>
        </authorList>
    </citation>
    <scope>NUCLEOTIDE SEQUENCE [LARGE SCALE GENOMIC DNA]</scope>
    <source>
        <strain evidence="4">VdLs.17 / ATCC MYA-4575 / FGSC 10137</strain>
    </source>
</reference>
<dbReference type="PANTHER" id="PTHR18640">
    <property type="entry name" value="SOLUTE CARRIER FAMILY 10 MEMBER 7"/>
    <property type="match status" value="1"/>
</dbReference>
<dbReference type="Gene3D" id="1.20.1530.20">
    <property type="match status" value="1"/>
</dbReference>
<feature type="region of interest" description="Disordered" evidence="1">
    <location>
        <begin position="1"/>
        <end position="45"/>
    </location>
</feature>
<feature type="transmembrane region" description="Helical" evidence="2">
    <location>
        <begin position="54"/>
        <end position="77"/>
    </location>
</feature>